<feature type="region of interest" description="Disordered" evidence="1">
    <location>
        <begin position="45"/>
        <end position="69"/>
    </location>
</feature>
<dbReference type="Proteomes" id="UP001165135">
    <property type="component" value="Unassembled WGS sequence"/>
</dbReference>
<organism evidence="2 3">
    <name type="scientific">Actinoallomurus iriomotensis</name>
    <dbReference type="NCBI Taxonomy" id="478107"/>
    <lineage>
        <taxon>Bacteria</taxon>
        <taxon>Bacillati</taxon>
        <taxon>Actinomycetota</taxon>
        <taxon>Actinomycetes</taxon>
        <taxon>Streptosporangiales</taxon>
        <taxon>Thermomonosporaceae</taxon>
        <taxon>Actinoallomurus</taxon>
    </lineage>
</organism>
<proteinExistence type="predicted"/>
<dbReference type="InterPro" id="IPR036388">
    <property type="entry name" value="WH-like_DNA-bd_sf"/>
</dbReference>
<dbReference type="RefSeq" id="WP_349498047.1">
    <property type="nucleotide sequence ID" value="NZ_BSTJ01000016.1"/>
</dbReference>
<reference evidence="2" key="1">
    <citation type="submission" date="2023-03" db="EMBL/GenBank/DDBJ databases">
        <title>Actinoallomurus iriomotensis NBRC 103681.</title>
        <authorList>
            <person name="Ichikawa N."/>
            <person name="Sato H."/>
            <person name="Tonouchi N."/>
        </authorList>
    </citation>
    <scope>NUCLEOTIDE SEQUENCE</scope>
    <source>
        <strain evidence="2">NBRC 103681</strain>
    </source>
</reference>
<dbReference type="InterPro" id="IPR036390">
    <property type="entry name" value="WH_DNA-bd_sf"/>
</dbReference>
<dbReference type="SUPFAM" id="SSF46785">
    <property type="entry name" value="Winged helix' DNA-binding domain"/>
    <property type="match status" value="1"/>
</dbReference>
<sequence>MGVPLATAFCERDFTMGDLKRVYEAVWGVPLDLLNLYRKGPATQLYPPMTRTSHAGQDSPARTGGRSPE</sequence>
<comment type="caution">
    <text evidence="2">The sequence shown here is derived from an EMBL/GenBank/DDBJ whole genome shotgun (WGS) entry which is preliminary data.</text>
</comment>
<evidence type="ECO:0000313" key="3">
    <source>
        <dbReference type="Proteomes" id="UP001165135"/>
    </source>
</evidence>
<accession>A0A9W6RSJ5</accession>
<dbReference type="Gene3D" id="1.10.10.10">
    <property type="entry name" value="Winged helix-like DNA-binding domain superfamily/Winged helix DNA-binding domain"/>
    <property type="match status" value="1"/>
</dbReference>
<protein>
    <submittedName>
        <fullName evidence="2">Uncharacterized protein</fullName>
    </submittedName>
</protein>
<name>A0A9W6RSJ5_9ACTN</name>
<gene>
    <name evidence="2" type="ORF">Airi01_092400</name>
</gene>
<dbReference type="EMBL" id="BSTJ01000016">
    <property type="protein sequence ID" value="GLY80973.1"/>
    <property type="molecule type" value="Genomic_DNA"/>
</dbReference>
<evidence type="ECO:0000256" key="1">
    <source>
        <dbReference type="SAM" id="MobiDB-lite"/>
    </source>
</evidence>
<dbReference type="AlphaFoldDB" id="A0A9W6RSJ5"/>
<evidence type="ECO:0000313" key="2">
    <source>
        <dbReference type="EMBL" id="GLY80973.1"/>
    </source>
</evidence>